<dbReference type="PROSITE" id="PS51934">
    <property type="entry name" value="LRAT"/>
    <property type="match status" value="1"/>
</dbReference>
<name>A0AAD9NIG8_RIDPI</name>
<feature type="transmembrane region" description="Helical" evidence="6">
    <location>
        <begin position="506"/>
        <end position="525"/>
    </location>
</feature>
<protein>
    <recommendedName>
        <fullName evidence="7">LRAT domain-containing protein</fullName>
    </recommendedName>
</protein>
<keyword evidence="6" id="KW-0812">Transmembrane</keyword>
<dbReference type="EMBL" id="JAODUO010001083">
    <property type="protein sequence ID" value="KAK2171280.1"/>
    <property type="molecule type" value="Genomic_DNA"/>
</dbReference>
<evidence type="ECO:0000256" key="5">
    <source>
        <dbReference type="SAM" id="MobiDB-lite"/>
    </source>
</evidence>
<evidence type="ECO:0000256" key="6">
    <source>
        <dbReference type="SAM" id="Phobius"/>
    </source>
</evidence>
<proteinExistence type="inferred from homology"/>
<dbReference type="GO" id="GO:0008970">
    <property type="term" value="F:phospholipase A1 activity"/>
    <property type="evidence" value="ECO:0007669"/>
    <property type="project" value="TreeGrafter"/>
</dbReference>
<evidence type="ECO:0000256" key="2">
    <source>
        <dbReference type="ARBA" id="ARBA00022679"/>
    </source>
</evidence>
<keyword evidence="6" id="KW-1133">Transmembrane helix</keyword>
<dbReference type="Proteomes" id="UP001209878">
    <property type="component" value="Unassembled WGS sequence"/>
</dbReference>
<evidence type="ECO:0000256" key="3">
    <source>
        <dbReference type="ARBA" id="ARBA00022801"/>
    </source>
</evidence>
<keyword evidence="9" id="KW-1185">Reference proteome</keyword>
<evidence type="ECO:0000256" key="1">
    <source>
        <dbReference type="ARBA" id="ARBA00007824"/>
    </source>
</evidence>
<keyword evidence="4" id="KW-0443">Lipid metabolism</keyword>
<sequence>MASSKAGLADTECSSTHHCKNCGNDIEEYFFMTTNRSDNPSDVTYHITCIKCGKTSPALDTIPESLSRKDPPGGMTGAADDFSSTQLIQNSNDVVPRKISKGNSCATEMCSSKRQKLGARVSVSPQTSTQVSDTALPTNSKADFVTAKSSFFSQACSCGSSDRSDFSYVADNEDGEILMRECKKCRDVIGLDDTTYNEVLSWMDDSKSIRMSICDCGNENPDTFVFELVDSEIVLRCGKCRKTIPVSQQDDNKDECVVTKKSASHASHSDADLPHRECTCLSRSNSTGAVASLSCTCVGHPCGRTKIGTNSVVKLNPGDHVAWHRPLGYWHHAIVVRCSSLVDTTVRVIHYAEPTAESTCKGKVVEDWIDMCKQRGDLYRLEYKPETVFDSDKVIERARTRLNEVQYNVFDNNCEHFARWCKTGIGMSEQVESFTSTLKRLSQKTIVNIGAKTARTVVGRAITMVQEMQKWKLGKLSLKGMPSAPNGATVAKSTGRDLTRKQACSVVTGAVAFTVVVGIEVYSLYNDIKKAQGQHRLGNISQQVYINIAVKRTCRAVGAVVGATAGAVVPIPVVGTLIGSTLGSLIGEGVGELAGRHTSALLAAKLKS</sequence>
<evidence type="ECO:0000313" key="9">
    <source>
        <dbReference type="Proteomes" id="UP001209878"/>
    </source>
</evidence>
<keyword evidence="3" id="KW-0378">Hydrolase</keyword>
<keyword evidence="6" id="KW-0472">Membrane</keyword>
<reference evidence="8" key="1">
    <citation type="journal article" date="2023" name="Mol. Biol. Evol.">
        <title>Third-Generation Sequencing Reveals the Adaptive Role of the Epigenome in Three Deep-Sea Polychaetes.</title>
        <authorList>
            <person name="Perez M."/>
            <person name="Aroh O."/>
            <person name="Sun Y."/>
            <person name="Lan Y."/>
            <person name="Juniper S.K."/>
            <person name="Young C.R."/>
            <person name="Angers B."/>
            <person name="Qian P.Y."/>
        </authorList>
    </citation>
    <scope>NUCLEOTIDE SEQUENCE</scope>
    <source>
        <strain evidence="8">R07B-5</strain>
    </source>
</reference>
<feature type="domain" description="LRAT" evidence="7">
    <location>
        <begin position="321"/>
        <end position="430"/>
    </location>
</feature>
<comment type="similarity">
    <text evidence="1">Belongs to the H-rev107 family.</text>
</comment>
<dbReference type="GO" id="GO:0005737">
    <property type="term" value="C:cytoplasm"/>
    <property type="evidence" value="ECO:0007669"/>
    <property type="project" value="TreeGrafter"/>
</dbReference>
<dbReference type="AlphaFoldDB" id="A0AAD9NIG8"/>
<evidence type="ECO:0000259" key="7">
    <source>
        <dbReference type="PROSITE" id="PS51934"/>
    </source>
</evidence>
<dbReference type="GO" id="GO:0016410">
    <property type="term" value="F:N-acyltransferase activity"/>
    <property type="evidence" value="ECO:0007669"/>
    <property type="project" value="TreeGrafter"/>
</dbReference>
<dbReference type="GO" id="GO:0070292">
    <property type="term" value="P:N-acylphosphatidylethanolamine metabolic process"/>
    <property type="evidence" value="ECO:0007669"/>
    <property type="project" value="TreeGrafter"/>
</dbReference>
<evidence type="ECO:0000313" key="8">
    <source>
        <dbReference type="EMBL" id="KAK2171280.1"/>
    </source>
</evidence>
<dbReference type="InterPro" id="IPR051496">
    <property type="entry name" value="H-rev107_PLA/AT"/>
</dbReference>
<feature type="region of interest" description="Disordered" evidence="5">
    <location>
        <begin position="60"/>
        <end position="87"/>
    </location>
</feature>
<dbReference type="InterPro" id="IPR007053">
    <property type="entry name" value="LRAT_dom"/>
</dbReference>
<accession>A0AAD9NIG8</accession>
<comment type="caution">
    <text evidence="8">The sequence shown here is derived from an EMBL/GenBank/DDBJ whole genome shotgun (WGS) entry which is preliminary data.</text>
</comment>
<dbReference type="Gene3D" id="3.90.1720.10">
    <property type="entry name" value="endopeptidase domain like (from Nostoc punctiforme)"/>
    <property type="match status" value="1"/>
</dbReference>
<keyword evidence="2" id="KW-0808">Transferase</keyword>
<organism evidence="8 9">
    <name type="scientific">Ridgeia piscesae</name>
    <name type="common">Tubeworm</name>
    <dbReference type="NCBI Taxonomy" id="27915"/>
    <lineage>
        <taxon>Eukaryota</taxon>
        <taxon>Metazoa</taxon>
        <taxon>Spiralia</taxon>
        <taxon>Lophotrochozoa</taxon>
        <taxon>Annelida</taxon>
        <taxon>Polychaeta</taxon>
        <taxon>Sedentaria</taxon>
        <taxon>Canalipalpata</taxon>
        <taxon>Sabellida</taxon>
        <taxon>Siboglinidae</taxon>
        <taxon>Ridgeia</taxon>
    </lineage>
</organism>
<evidence type="ECO:0000256" key="4">
    <source>
        <dbReference type="ARBA" id="ARBA00023098"/>
    </source>
</evidence>
<dbReference type="PANTHER" id="PTHR13943">
    <property type="entry name" value="HRAS-LIKE SUPPRESSOR - RELATED"/>
    <property type="match status" value="1"/>
</dbReference>
<dbReference type="GO" id="GO:0004623">
    <property type="term" value="F:phospholipase A2 activity"/>
    <property type="evidence" value="ECO:0007669"/>
    <property type="project" value="TreeGrafter"/>
</dbReference>
<gene>
    <name evidence="8" type="ORF">NP493_1084g00001</name>
</gene>
<dbReference type="Pfam" id="PF04970">
    <property type="entry name" value="LRAT"/>
    <property type="match status" value="1"/>
</dbReference>
<dbReference type="PANTHER" id="PTHR13943:SF77">
    <property type="entry name" value="LRAT DOMAIN-CONTAINING PROTEIN"/>
    <property type="match status" value="1"/>
</dbReference>